<protein>
    <submittedName>
        <fullName evidence="1">Uncharacterized protein</fullName>
    </submittedName>
</protein>
<proteinExistence type="predicted"/>
<evidence type="ECO:0000313" key="1">
    <source>
        <dbReference type="EMBL" id="JAC39000.1"/>
    </source>
</evidence>
<reference evidence="1" key="1">
    <citation type="journal article" date="2014" name="BMC Genomics">
        <title>Characterizing the developmental transcriptome of the oriental fruit fly, Bactrocera dorsalis (Diptera: Tephritidae) through comparative genomic analysis with Drosophila melanogaster utilizing modENCODE datasets.</title>
        <authorList>
            <person name="Geib S.M."/>
            <person name="Calla B."/>
            <person name="Hall B."/>
            <person name="Hou S."/>
            <person name="Manoukis N.C."/>
        </authorList>
    </citation>
    <scope>NUCLEOTIDE SEQUENCE</scope>
    <source>
        <strain evidence="1">Punador</strain>
    </source>
</reference>
<accession>A0A034VB28</accession>
<dbReference type="EMBL" id="GAKP01019952">
    <property type="protein sequence ID" value="JAC39000.1"/>
    <property type="molecule type" value="Transcribed_RNA"/>
</dbReference>
<name>A0A034VB28_BACDO</name>
<dbReference type="Gene3D" id="1.10.10.2590">
    <property type="entry name" value="BEN domain"/>
    <property type="match status" value="1"/>
</dbReference>
<organism evidence="1">
    <name type="scientific">Bactrocera dorsalis</name>
    <name type="common">Oriental fruit fly</name>
    <name type="synonym">Dacus dorsalis</name>
    <dbReference type="NCBI Taxonomy" id="27457"/>
    <lineage>
        <taxon>Eukaryota</taxon>
        <taxon>Metazoa</taxon>
        <taxon>Ecdysozoa</taxon>
        <taxon>Arthropoda</taxon>
        <taxon>Hexapoda</taxon>
        <taxon>Insecta</taxon>
        <taxon>Pterygota</taxon>
        <taxon>Neoptera</taxon>
        <taxon>Endopterygota</taxon>
        <taxon>Diptera</taxon>
        <taxon>Brachycera</taxon>
        <taxon>Muscomorpha</taxon>
        <taxon>Tephritoidea</taxon>
        <taxon>Tephritidae</taxon>
        <taxon>Bactrocera</taxon>
        <taxon>Bactrocera</taxon>
    </lineage>
</organism>
<dbReference type="AlphaFoldDB" id="A0A034VB28"/>
<sequence length="208" mass="23133">MDRITVRQDLFADPQKNICLTAKNTTKENTPTIQTHRFEIYFKVTKPNVYESLPNFGRWYMPPEHCGPAHLSPPTNVQQLELYNMTLVAESATVAEACTPHTDVVVEQATEYATEPVTQVAENAAQAVGGKNGAQIIIGPNGTSIPFAIYKKMNWDSLSDCINVLLFLVFGPETLRTHSLNCISSHKLQLDPRKIADIVFCALRNTIS</sequence>